<dbReference type="InterPro" id="IPR000608">
    <property type="entry name" value="UBC"/>
</dbReference>
<dbReference type="CDD" id="cd00195">
    <property type="entry name" value="UBCc_UEV"/>
    <property type="match status" value="1"/>
</dbReference>
<organism evidence="2 3">
    <name type="scientific">Araneus ventricosus</name>
    <name type="common">Orbweaver spider</name>
    <name type="synonym">Epeira ventricosa</name>
    <dbReference type="NCBI Taxonomy" id="182803"/>
    <lineage>
        <taxon>Eukaryota</taxon>
        <taxon>Metazoa</taxon>
        <taxon>Ecdysozoa</taxon>
        <taxon>Arthropoda</taxon>
        <taxon>Chelicerata</taxon>
        <taxon>Arachnida</taxon>
        <taxon>Araneae</taxon>
        <taxon>Araneomorphae</taxon>
        <taxon>Entelegynae</taxon>
        <taxon>Araneoidea</taxon>
        <taxon>Araneidae</taxon>
        <taxon>Araneus</taxon>
    </lineage>
</organism>
<evidence type="ECO:0000259" key="1">
    <source>
        <dbReference type="Pfam" id="PF00179"/>
    </source>
</evidence>
<gene>
    <name evidence="2" type="ORF">AVEN_83474_1</name>
</gene>
<name>A0A4Y2WZB8_ARAVE</name>
<dbReference type="InterPro" id="IPR016135">
    <property type="entry name" value="UBQ-conjugating_enzyme/RWD"/>
</dbReference>
<evidence type="ECO:0000313" key="3">
    <source>
        <dbReference type="Proteomes" id="UP000499080"/>
    </source>
</evidence>
<dbReference type="Pfam" id="PF00179">
    <property type="entry name" value="UQ_con"/>
    <property type="match status" value="1"/>
</dbReference>
<reference evidence="2 3" key="1">
    <citation type="journal article" date="2019" name="Sci. Rep.">
        <title>Orb-weaving spider Araneus ventricosus genome elucidates the spidroin gene catalogue.</title>
        <authorList>
            <person name="Kono N."/>
            <person name="Nakamura H."/>
            <person name="Ohtoshi R."/>
            <person name="Moran D.A.P."/>
            <person name="Shinohara A."/>
            <person name="Yoshida Y."/>
            <person name="Fujiwara M."/>
            <person name="Mori M."/>
            <person name="Tomita M."/>
            <person name="Arakawa K."/>
        </authorList>
    </citation>
    <scope>NUCLEOTIDE SEQUENCE [LARGE SCALE GENOMIC DNA]</scope>
</reference>
<evidence type="ECO:0000313" key="2">
    <source>
        <dbReference type="EMBL" id="GBO42725.1"/>
    </source>
</evidence>
<keyword evidence="3" id="KW-1185">Reference proteome</keyword>
<sequence length="168" mass="19646">MSGMMTLRRMHQEILNVISNLPEHYSIRPDLEDRFLWRATLMGPPDSAYEGGKVEMTLRFTQRYPVRPLKILQIKIGLPLRRPADSETVRIVFFNNHSHGSEFCRLSNRLKRLWGKRPYFEGEACRLGPHLPFIISKGEWGSSPQAKCSSLSTIQSWTWIEHALPRRW</sequence>
<dbReference type="SUPFAM" id="SSF54495">
    <property type="entry name" value="UBC-like"/>
    <property type="match status" value="1"/>
</dbReference>
<dbReference type="Gene3D" id="3.10.110.10">
    <property type="entry name" value="Ubiquitin Conjugating Enzyme"/>
    <property type="match status" value="1"/>
</dbReference>
<proteinExistence type="predicted"/>
<accession>A0A4Y2WZB8</accession>
<protein>
    <recommendedName>
        <fullName evidence="1">UBC core domain-containing protein</fullName>
    </recommendedName>
</protein>
<dbReference type="Proteomes" id="UP000499080">
    <property type="component" value="Unassembled WGS sequence"/>
</dbReference>
<comment type="caution">
    <text evidence="2">The sequence shown here is derived from an EMBL/GenBank/DDBJ whole genome shotgun (WGS) entry which is preliminary data.</text>
</comment>
<dbReference type="AlphaFoldDB" id="A0A4Y2WZB8"/>
<dbReference type="EMBL" id="BGPR01068973">
    <property type="protein sequence ID" value="GBO42725.1"/>
    <property type="molecule type" value="Genomic_DNA"/>
</dbReference>
<feature type="domain" description="UBC core" evidence="1">
    <location>
        <begin position="9"/>
        <end position="71"/>
    </location>
</feature>